<dbReference type="AlphaFoldDB" id="A0A644SY13"/>
<protein>
    <recommendedName>
        <fullName evidence="4">Phage tail tape measure protein domain-containing protein</fullName>
    </recommendedName>
</protein>
<dbReference type="PANTHER" id="PTHR37813">
    <property type="entry name" value="FELS-2 PROPHAGE PROTEIN"/>
    <property type="match status" value="1"/>
</dbReference>
<keyword evidence="2" id="KW-0175">Coiled coil</keyword>
<evidence type="ECO:0000256" key="3">
    <source>
        <dbReference type="SAM" id="Phobius"/>
    </source>
</evidence>
<gene>
    <name evidence="5" type="ORF">SDC9_04136</name>
</gene>
<keyword evidence="3" id="KW-1133">Transmembrane helix</keyword>
<evidence type="ECO:0000259" key="4">
    <source>
        <dbReference type="Pfam" id="PF10145"/>
    </source>
</evidence>
<dbReference type="Pfam" id="PF10145">
    <property type="entry name" value="PhageMin_Tail"/>
    <property type="match status" value="1"/>
</dbReference>
<evidence type="ECO:0000256" key="2">
    <source>
        <dbReference type="SAM" id="Coils"/>
    </source>
</evidence>
<comment type="caution">
    <text evidence="5">The sequence shown here is derived from an EMBL/GenBank/DDBJ whole genome shotgun (WGS) entry which is preliminary data.</text>
</comment>
<keyword evidence="1" id="KW-1188">Viral release from host cell</keyword>
<feature type="transmembrane region" description="Helical" evidence="3">
    <location>
        <begin position="562"/>
        <end position="583"/>
    </location>
</feature>
<dbReference type="InterPro" id="IPR010090">
    <property type="entry name" value="Phage_tape_meas"/>
</dbReference>
<organism evidence="5">
    <name type="scientific">bioreactor metagenome</name>
    <dbReference type="NCBI Taxonomy" id="1076179"/>
    <lineage>
        <taxon>unclassified sequences</taxon>
        <taxon>metagenomes</taxon>
        <taxon>ecological metagenomes</taxon>
    </lineage>
</organism>
<evidence type="ECO:0000313" key="5">
    <source>
        <dbReference type="EMBL" id="MPL58602.1"/>
    </source>
</evidence>
<feature type="transmembrane region" description="Helical" evidence="3">
    <location>
        <begin position="535"/>
        <end position="556"/>
    </location>
</feature>
<keyword evidence="3" id="KW-0812">Transmembrane</keyword>
<keyword evidence="3" id="KW-0472">Membrane</keyword>
<evidence type="ECO:0000256" key="1">
    <source>
        <dbReference type="ARBA" id="ARBA00022612"/>
    </source>
</evidence>
<dbReference type="NCBIfam" id="TIGR01760">
    <property type="entry name" value="tape_meas_TP901"/>
    <property type="match status" value="1"/>
</dbReference>
<dbReference type="EMBL" id="VSSQ01000007">
    <property type="protein sequence ID" value="MPL58602.1"/>
    <property type="molecule type" value="Genomic_DNA"/>
</dbReference>
<name>A0A644SY13_9ZZZZ</name>
<dbReference type="PANTHER" id="PTHR37813:SF1">
    <property type="entry name" value="FELS-2 PROPHAGE PROTEIN"/>
    <property type="match status" value="1"/>
</dbReference>
<proteinExistence type="predicted"/>
<reference evidence="5" key="1">
    <citation type="submission" date="2019-08" db="EMBL/GenBank/DDBJ databases">
        <authorList>
            <person name="Kucharzyk K."/>
            <person name="Murdoch R.W."/>
            <person name="Higgins S."/>
            <person name="Loffler F."/>
        </authorList>
    </citation>
    <scope>NUCLEOTIDE SEQUENCE</scope>
</reference>
<feature type="domain" description="Phage tail tape measure protein" evidence="4">
    <location>
        <begin position="155"/>
        <end position="366"/>
    </location>
</feature>
<sequence>MAGKMYEIAFNILGKVNSSFGSAFTGAANHMSQLNTKVSGLKAQMKELEKQQKSGAISVYQYAASYEKLASQLDKAEAAQKKYSRVVALQSKAEKIQSGAKNVAMGSAAIGGAIFSGPVMASVNFETAMAGVAKQVDGARNEAGELTAIGKQAQQDIFRLSKTLMKSPSDIANAYALGARAGVKGTENLAKITEMGIMMGTAFEMPAEQITTDMAKIGTALGYNLGTEKGIAQLEALADKINYVDDQTLATGPDLINFMNRTAGAIKNLAPTMSEGMTVGLGAGLLAAGERAEVAGTAINAMLTKFAAAPTQAKGFQNALATIGMSAEELQANVIKDADGAILDLFNRINQLDQASRNNVMAELIGAEHIDTVSKLTGNYDKFLGAIKLANDEAAKGSVRKEFEVMSKTTAKQLEGVQAALMRTFIIIGNNLLPVIQSVSGRLSGFLEGVQAFTAKYPKLTNVLALGSAAALALGVVLGGLVWVLGGVASSALSLVNFLTKVQVATKLTAAAQWLWNAALWGARMGKLILDIGLYAGKLLLVNAATRIAAGSQWLWNAAMMANPIGLVIAGIALLAGGVYLLYQHFDTVRDAIDSAWAAFQSTFPNAAAILQNIGDKVGWLAGKIKSMFGGGESIAVNAPNVATNASGGIYSKGAFLTTFAENSAEAAIPLDGSPRALSLWQQAGEMLGVRQGGGISIGQVTFAPVLQGGNTRENEQMLRRAQKDFMGELAAVIHQEKRVSFA</sequence>
<feature type="coiled-coil region" evidence="2">
    <location>
        <begin position="31"/>
        <end position="86"/>
    </location>
</feature>
<feature type="transmembrane region" description="Helical" evidence="3">
    <location>
        <begin position="463"/>
        <end position="484"/>
    </location>
</feature>
<accession>A0A644SY13</accession>